<dbReference type="SUPFAM" id="SSF54719">
    <property type="entry name" value="Fe,Mn superoxide dismutase (SOD), C-terminal domain"/>
    <property type="match status" value="1"/>
</dbReference>
<dbReference type="PRINTS" id="PR01703">
    <property type="entry name" value="MNSODISMTASE"/>
</dbReference>
<name>A0A932M197_UNCTE</name>
<evidence type="ECO:0000256" key="2">
    <source>
        <dbReference type="ARBA" id="ARBA00012682"/>
    </source>
</evidence>
<evidence type="ECO:0000256" key="4">
    <source>
        <dbReference type="ARBA" id="ARBA00023002"/>
    </source>
</evidence>
<dbReference type="PANTHER" id="PTHR11404">
    <property type="entry name" value="SUPEROXIDE DISMUTASE 2"/>
    <property type="match status" value="1"/>
</dbReference>
<dbReference type="InterPro" id="IPR036324">
    <property type="entry name" value="Mn/Fe_SOD_N_sf"/>
</dbReference>
<dbReference type="Gene3D" id="1.10.287.990">
    <property type="entry name" value="Fe,Mn superoxide dismutase (SOD) domain"/>
    <property type="match status" value="1"/>
</dbReference>
<dbReference type="InterPro" id="IPR050265">
    <property type="entry name" value="Fe/Mn_Superoxide_Dismutase"/>
</dbReference>
<dbReference type="Pfam" id="PF02777">
    <property type="entry name" value="Sod_Fe_C"/>
    <property type="match status" value="1"/>
</dbReference>
<dbReference type="InterPro" id="IPR001189">
    <property type="entry name" value="Mn/Fe_SOD"/>
</dbReference>
<feature type="domain" description="Manganese/iron superoxide dismutase N-terminal" evidence="7">
    <location>
        <begin position="4"/>
        <end position="69"/>
    </location>
</feature>
<evidence type="ECO:0000313" key="10">
    <source>
        <dbReference type="Proteomes" id="UP000741360"/>
    </source>
</evidence>
<comment type="similarity">
    <text evidence="1 6">Belongs to the iron/manganese superoxide dismutase family.</text>
</comment>
<evidence type="ECO:0000259" key="7">
    <source>
        <dbReference type="Pfam" id="PF00081"/>
    </source>
</evidence>
<evidence type="ECO:0000256" key="1">
    <source>
        <dbReference type="ARBA" id="ARBA00008714"/>
    </source>
</evidence>
<dbReference type="GO" id="GO:0046872">
    <property type="term" value="F:metal ion binding"/>
    <property type="evidence" value="ECO:0007669"/>
    <property type="project" value="UniProtKB-KW"/>
</dbReference>
<gene>
    <name evidence="9" type="ORF">HYY65_09295</name>
</gene>
<dbReference type="Proteomes" id="UP000741360">
    <property type="component" value="Unassembled WGS sequence"/>
</dbReference>
<proteinExistence type="inferred from homology"/>
<dbReference type="EMBL" id="JACPSX010000176">
    <property type="protein sequence ID" value="MBI3015235.1"/>
    <property type="molecule type" value="Genomic_DNA"/>
</dbReference>
<evidence type="ECO:0000259" key="8">
    <source>
        <dbReference type="Pfam" id="PF02777"/>
    </source>
</evidence>
<feature type="domain" description="Manganese/iron superoxide dismutase C-terminal" evidence="8">
    <location>
        <begin position="78"/>
        <end position="176"/>
    </location>
</feature>
<dbReference type="Gene3D" id="3.55.40.20">
    <property type="entry name" value="Iron/manganese superoxide dismutase, C-terminal domain"/>
    <property type="match status" value="1"/>
</dbReference>
<evidence type="ECO:0000256" key="5">
    <source>
        <dbReference type="PIRSR" id="PIRSR000349-1"/>
    </source>
</evidence>
<dbReference type="GO" id="GO:0004784">
    <property type="term" value="F:superoxide dismutase activity"/>
    <property type="evidence" value="ECO:0007669"/>
    <property type="project" value="UniProtKB-EC"/>
</dbReference>
<dbReference type="EC" id="1.15.1.1" evidence="2 6"/>
<dbReference type="AlphaFoldDB" id="A0A932M197"/>
<dbReference type="Pfam" id="PF00081">
    <property type="entry name" value="Sod_Fe_N"/>
    <property type="match status" value="1"/>
</dbReference>
<feature type="binding site" evidence="5">
    <location>
        <position position="62"/>
    </location>
    <ligand>
        <name>Mn(2+)</name>
        <dbReference type="ChEBI" id="CHEBI:29035"/>
    </ligand>
</feature>
<comment type="function">
    <text evidence="6">Destroys radicals which are normally produced within the cells and which are toxic to biological systems.</text>
</comment>
<accession>A0A932M197</accession>
<feature type="binding site" evidence="5">
    <location>
        <position position="12"/>
    </location>
    <ligand>
        <name>Mn(2+)</name>
        <dbReference type="ChEBI" id="CHEBI:29035"/>
    </ligand>
</feature>
<dbReference type="InterPro" id="IPR036314">
    <property type="entry name" value="SOD_C_sf"/>
</dbReference>
<comment type="caution">
    <text evidence="9">The sequence shown here is derived from an EMBL/GenBank/DDBJ whole genome shotgun (WGS) entry which is preliminary data.</text>
</comment>
<keyword evidence="4 6" id="KW-0560">Oxidoreductase</keyword>
<evidence type="ECO:0000256" key="6">
    <source>
        <dbReference type="RuleBase" id="RU000414"/>
    </source>
</evidence>
<dbReference type="PIRSF" id="PIRSF000349">
    <property type="entry name" value="SODismutase"/>
    <property type="match status" value="1"/>
</dbReference>
<dbReference type="SUPFAM" id="SSF46609">
    <property type="entry name" value="Fe,Mn superoxide dismutase (SOD), N-terminal domain"/>
    <property type="match status" value="1"/>
</dbReference>
<dbReference type="PANTHER" id="PTHR11404:SF6">
    <property type="entry name" value="SUPEROXIDE DISMUTASE [MN], MITOCHONDRIAL"/>
    <property type="match status" value="1"/>
</dbReference>
<comment type="catalytic activity">
    <reaction evidence="6">
        <text>2 superoxide + 2 H(+) = H2O2 + O2</text>
        <dbReference type="Rhea" id="RHEA:20696"/>
        <dbReference type="ChEBI" id="CHEBI:15378"/>
        <dbReference type="ChEBI" id="CHEBI:15379"/>
        <dbReference type="ChEBI" id="CHEBI:16240"/>
        <dbReference type="ChEBI" id="CHEBI:18421"/>
        <dbReference type="EC" id="1.15.1.1"/>
    </reaction>
</comment>
<feature type="binding site" evidence="5">
    <location>
        <position position="143"/>
    </location>
    <ligand>
        <name>Mn(2+)</name>
        <dbReference type="ChEBI" id="CHEBI:29035"/>
    </ligand>
</feature>
<protein>
    <recommendedName>
        <fullName evidence="2 6">Superoxide dismutase</fullName>
        <ecNumber evidence="2 6">1.15.1.1</ecNumber>
    </recommendedName>
</protein>
<evidence type="ECO:0000256" key="3">
    <source>
        <dbReference type="ARBA" id="ARBA00022723"/>
    </source>
</evidence>
<reference evidence="9" key="1">
    <citation type="submission" date="2020-07" db="EMBL/GenBank/DDBJ databases">
        <title>Huge and variable diversity of episymbiotic CPR bacteria and DPANN archaea in groundwater ecosystems.</title>
        <authorList>
            <person name="He C.Y."/>
            <person name="Keren R."/>
            <person name="Whittaker M."/>
            <person name="Farag I.F."/>
            <person name="Doudna J."/>
            <person name="Cate J.H.D."/>
            <person name="Banfield J.F."/>
        </authorList>
    </citation>
    <scope>NUCLEOTIDE SEQUENCE</scope>
    <source>
        <strain evidence="9">NC_groundwater_717_Ag_S-0.2um_59_8</strain>
    </source>
</reference>
<feature type="binding site" evidence="5">
    <location>
        <position position="147"/>
    </location>
    <ligand>
        <name>Mn(2+)</name>
        <dbReference type="ChEBI" id="CHEBI:29035"/>
    </ligand>
</feature>
<dbReference type="InterPro" id="IPR019831">
    <property type="entry name" value="Mn/Fe_SOD_N"/>
</dbReference>
<dbReference type="InterPro" id="IPR019832">
    <property type="entry name" value="Mn/Fe_SOD_C"/>
</dbReference>
<sequence length="183" mass="20926">MDGISKKTMEEHYKLYQGYVNKTNEIRKKLETADRTTANQTYSDLRVLKVELTFALGGVKNHEIYFANLGGKGGKATGRASEVIEKDFSSFEKWAEDLKATGLAARGWVWLAYDHDDGRFFNFLGDAQNTFPVWNATPVLALDTYEHAYYLDYATNRGAYIDAFMRNLDWDDVNRRIAALNLK</sequence>
<organism evidence="9 10">
    <name type="scientific">Tectimicrobiota bacterium</name>
    <dbReference type="NCBI Taxonomy" id="2528274"/>
    <lineage>
        <taxon>Bacteria</taxon>
        <taxon>Pseudomonadati</taxon>
        <taxon>Nitrospinota/Tectimicrobiota group</taxon>
        <taxon>Candidatus Tectimicrobiota</taxon>
    </lineage>
</organism>
<evidence type="ECO:0000313" key="9">
    <source>
        <dbReference type="EMBL" id="MBI3015235.1"/>
    </source>
</evidence>
<keyword evidence="3 5" id="KW-0479">Metal-binding</keyword>